<reference evidence="1" key="1">
    <citation type="submission" date="2015-05" db="UniProtKB">
        <authorList>
            <consortium name="EnsemblMetazoa"/>
        </authorList>
    </citation>
    <scope>IDENTIFICATION</scope>
</reference>
<evidence type="ECO:0000313" key="2">
    <source>
        <dbReference type="Proteomes" id="UP000015103"/>
    </source>
</evidence>
<dbReference type="AlphaFoldDB" id="T1HQP2"/>
<dbReference type="EMBL" id="ACPB03026585">
    <property type="status" value="NOT_ANNOTATED_CDS"/>
    <property type="molecule type" value="Genomic_DNA"/>
</dbReference>
<dbReference type="VEuPathDB" id="VectorBase:RPRC006362"/>
<organism evidence="1 2">
    <name type="scientific">Rhodnius prolixus</name>
    <name type="common">Triatomid bug</name>
    <dbReference type="NCBI Taxonomy" id="13249"/>
    <lineage>
        <taxon>Eukaryota</taxon>
        <taxon>Metazoa</taxon>
        <taxon>Ecdysozoa</taxon>
        <taxon>Arthropoda</taxon>
        <taxon>Hexapoda</taxon>
        <taxon>Insecta</taxon>
        <taxon>Pterygota</taxon>
        <taxon>Neoptera</taxon>
        <taxon>Paraneoptera</taxon>
        <taxon>Hemiptera</taxon>
        <taxon>Heteroptera</taxon>
        <taxon>Panheteroptera</taxon>
        <taxon>Cimicomorpha</taxon>
        <taxon>Reduviidae</taxon>
        <taxon>Triatominae</taxon>
        <taxon>Rhodnius</taxon>
    </lineage>
</organism>
<accession>T1HQP2</accession>
<dbReference type="STRING" id="13249.T1HQP2"/>
<dbReference type="InParanoid" id="T1HQP2"/>
<dbReference type="EnsemblMetazoa" id="RPRC006362-RA">
    <property type="protein sequence ID" value="RPRC006362-PA"/>
    <property type="gene ID" value="RPRC006362"/>
</dbReference>
<dbReference type="HOGENOM" id="CLU_3379673_0_0_1"/>
<dbReference type="Proteomes" id="UP000015103">
    <property type="component" value="Unassembled WGS sequence"/>
</dbReference>
<evidence type="ECO:0000313" key="1">
    <source>
        <dbReference type="EnsemblMetazoa" id="RPRC006362-PA"/>
    </source>
</evidence>
<evidence type="ECO:0008006" key="3">
    <source>
        <dbReference type="Google" id="ProtNLM"/>
    </source>
</evidence>
<dbReference type="eggNOG" id="KOG0987">
    <property type="taxonomic scope" value="Eukaryota"/>
</dbReference>
<keyword evidence="2" id="KW-1185">Reference proteome</keyword>
<sequence length="34" mass="3907">MIPTDTPFEFKHLQFPVRLAFAMTINKAQGQSLQ</sequence>
<proteinExistence type="predicted"/>
<name>T1HQP2_RHOPR</name>
<protein>
    <recommendedName>
        <fullName evidence="3">ATP-dependent DNA helicase</fullName>
    </recommendedName>
</protein>